<protein>
    <submittedName>
        <fullName evidence="2">Flp family type IVb pilin</fullName>
    </submittedName>
</protein>
<reference evidence="2 3" key="1">
    <citation type="submission" date="2022-12" db="EMBL/GenBank/DDBJ databases">
        <authorList>
            <person name="Muema E."/>
        </authorList>
    </citation>
    <scope>NUCLEOTIDE SEQUENCE [LARGE SCALE GENOMIC DNA]</scope>
    <source>
        <strain evidence="3">1330</strain>
    </source>
</reference>
<accession>A0ABU8K9N8</accession>
<name>A0ABU8K9N8_9HYPH</name>
<keyword evidence="1" id="KW-0472">Membrane</keyword>
<dbReference type="RefSeq" id="WP_337092779.1">
    <property type="nucleotide sequence ID" value="NZ_JAPYKO010000004.1"/>
</dbReference>
<dbReference type="InterPro" id="IPR007047">
    <property type="entry name" value="Flp_Fap"/>
</dbReference>
<feature type="transmembrane region" description="Helical" evidence="1">
    <location>
        <begin position="20"/>
        <end position="39"/>
    </location>
</feature>
<evidence type="ECO:0000313" key="2">
    <source>
        <dbReference type="EMBL" id="MEI9402441.1"/>
    </source>
</evidence>
<dbReference type="Proteomes" id="UP001366503">
    <property type="component" value="Unassembled WGS sequence"/>
</dbReference>
<keyword evidence="1" id="KW-1133">Transmembrane helix</keyword>
<comment type="caution">
    <text evidence="2">The sequence shown here is derived from an EMBL/GenBank/DDBJ whole genome shotgun (WGS) entry which is preliminary data.</text>
</comment>
<dbReference type="EMBL" id="JAPYKO010000004">
    <property type="protein sequence ID" value="MEI9402441.1"/>
    <property type="molecule type" value="Genomic_DNA"/>
</dbReference>
<keyword evidence="3" id="KW-1185">Reference proteome</keyword>
<organism evidence="2 3">
    <name type="scientific">Mesorhizobium argentiipisi</name>
    <dbReference type="NCBI Taxonomy" id="3015175"/>
    <lineage>
        <taxon>Bacteria</taxon>
        <taxon>Pseudomonadati</taxon>
        <taxon>Pseudomonadota</taxon>
        <taxon>Alphaproteobacteria</taxon>
        <taxon>Hyphomicrobiales</taxon>
        <taxon>Phyllobacteriaceae</taxon>
        <taxon>Mesorhizobium</taxon>
    </lineage>
</organism>
<evidence type="ECO:0000256" key="1">
    <source>
        <dbReference type="SAM" id="Phobius"/>
    </source>
</evidence>
<sequence length="59" mass="5937">MSNLIARFAKDESGATAIEYGLIAALIALAIMIGAGALGTSLNAKFKNIADTLNSAGNP</sequence>
<evidence type="ECO:0000313" key="3">
    <source>
        <dbReference type="Proteomes" id="UP001366503"/>
    </source>
</evidence>
<dbReference type="Pfam" id="PF04964">
    <property type="entry name" value="Flp_Fap"/>
    <property type="match status" value="1"/>
</dbReference>
<keyword evidence="1" id="KW-0812">Transmembrane</keyword>
<gene>
    <name evidence="2" type="ORF">O7A05_09720</name>
</gene>
<proteinExistence type="predicted"/>